<evidence type="ECO:0000256" key="6">
    <source>
        <dbReference type="ARBA" id="ARBA00023306"/>
    </source>
</evidence>
<dbReference type="Pfam" id="PF00004">
    <property type="entry name" value="AAA"/>
    <property type="match status" value="1"/>
</dbReference>
<evidence type="ECO:0000256" key="4">
    <source>
        <dbReference type="ARBA" id="ARBA00022840"/>
    </source>
</evidence>
<sequence length="1322" mass="147629">MDGSADGDGPVAAAAEEIPQPERRSVRRRLVQSTLFPHKSPENSELKLDKKCNGEDDDYQAKEYCGSQNKRKRTRKGKITPQTRTSKKSKLLPHKSPETEFSCDQKRGKECNAVCGDGESEGEEYCGIQKHTRKGKATPQSITPKKSRDKSHGSSNGKGFGNLIENKDASPPIPNLRLEAKMTAEENSRLFAGKQIHPFFTSWKVSKRCNKTTESESNYCSAKIKDKNINIGPIHVFERDQHDARPLDWSDWKVCEEPFANSSCSLEGPVSSNFEGFIGSLDINDFPCASHPPSTSLLQDNASLDQCLFRQEFGCEAPAIFTSSDTQDCKVVEVGFFSGCTRKSDAKQQHDLLQERFRSSLAILFSNIFGKAFELIHAELVVVASRDQFSQLHHMIDSSYLSCTNQLEDRLWMDKYQPKKATEVCGNDESVKLLSEWLCSWKQRGHQASTDTFSGDVRDRQDADYTCSQSDSDSENNNEGASLMNVLLITGPTGSGKSAAIYACAKEEGFKVLEVNASECRNGAVVKQRFGEALESHSLEWSQEIHVESQSNKIAKFPPALLDAKLTPDSDSKIIEEIPISNKDDSLGATEATTKCASKESTIACGRGQLKHLILFEDVDITFTEDRGFVSAIQQIAEKAKGPVILTSNSENPVLPASLDRLEVSFMMPSEKELLQHAYMVCSAEKVNIQPHLLEQVVEYCQGDIRKTFMHLQFWFQGKQIRKLLPGREAPRLFGPLKFDPEAGHRVLPKMMPWNFPSHLSELVEKEITNSLSTMEEANYVSMEVIEEDFEDKEMQNNSMIHNYGKYSIEAKKEAMLNQNCSDHDCDHFEIPFDAVYDVFDSSGTLVSFSQRKSRRKLNVVMSSDSEDELVNDRVPLIGDRDTNSEFTLEADGAFPSHCPSTQNWSSPSTDLQLCSGVEKLDEKNCCQCPDIAIDLHVKETSISVDVSCVPESTFVPETLINGGTEVSFSRVYCTSVADTLEEVSVSNEFNQNLCPVETENLDKFVPILQHNSDMLGSTCDVIAESSHEEVEDSQNERAEAITREYQVLDECSRMDFNKEPKPAEKFRSCVMTDLVRESWRKLRDRHIDLRHFVTSEVKDATGIIELAYGMSNLISEAELLLSKHQTLDSSDVLDAFSWSDEHLQMSSTIARQGFCFYAKELANAGLKMGLDSKVDFTWEMLSTASMMEFGNLVRQNLSSKSSHSGMSTEVSLPENGTSSNSEMKSSLCDIIESIVPSRAYMTMKGDAFYEYQSSLCHIARSEASRSSASIGKTKGRRARASRNYLSNGSLMLSPEEISLLGQSNIYSKIPSQSMDATDRTI</sequence>
<organism evidence="9 10">
    <name type="scientific">Populus tomentosa</name>
    <name type="common">Chinese white poplar</name>
    <dbReference type="NCBI Taxonomy" id="118781"/>
    <lineage>
        <taxon>Eukaryota</taxon>
        <taxon>Viridiplantae</taxon>
        <taxon>Streptophyta</taxon>
        <taxon>Embryophyta</taxon>
        <taxon>Tracheophyta</taxon>
        <taxon>Spermatophyta</taxon>
        <taxon>Magnoliopsida</taxon>
        <taxon>eudicotyledons</taxon>
        <taxon>Gunneridae</taxon>
        <taxon>Pentapetalae</taxon>
        <taxon>rosids</taxon>
        <taxon>fabids</taxon>
        <taxon>Malpighiales</taxon>
        <taxon>Salicaceae</taxon>
        <taxon>Saliceae</taxon>
        <taxon>Populus</taxon>
    </lineage>
</organism>
<dbReference type="PANTHER" id="PTHR12172:SF1">
    <property type="entry name" value="P-LOOP CONTAINING NUCLEOSIDE TRIPHOSPHATE HYDROLASES SUPERFAMILY PROTEIN"/>
    <property type="match status" value="1"/>
</dbReference>
<accession>A0A8X7ZS61</accession>
<dbReference type="GO" id="GO:0033314">
    <property type="term" value="P:mitotic DNA replication checkpoint signaling"/>
    <property type="evidence" value="ECO:0007669"/>
    <property type="project" value="TreeGrafter"/>
</dbReference>
<evidence type="ECO:0000256" key="5">
    <source>
        <dbReference type="ARBA" id="ARBA00023242"/>
    </source>
</evidence>
<keyword evidence="2" id="KW-0547">Nucleotide-binding</keyword>
<evidence type="ECO:0000313" key="10">
    <source>
        <dbReference type="Proteomes" id="UP000886885"/>
    </source>
</evidence>
<feature type="region of interest" description="Disordered" evidence="7">
    <location>
        <begin position="1"/>
        <end position="103"/>
    </location>
</feature>
<feature type="compositionally biased region" description="Basic and acidic residues" evidence="7">
    <location>
        <begin position="39"/>
        <end position="54"/>
    </location>
</feature>
<keyword evidence="4" id="KW-0067">ATP-binding</keyword>
<dbReference type="GO" id="GO:0005524">
    <property type="term" value="F:ATP binding"/>
    <property type="evidence" value="ECO:0007669"/>
    <property type="project" value="UniProtKB-KW"/>
</dbReference>
<feature type="compositionally biased region" description="Basic residues" evidence="7">
    <location>
        <begin position="69"/>
        <end position="78"/>
    </location>
</feature>
<gene>
    <name evidence="9" type="ORF">POTOM_021576</name>
</gene>
<dbReference type="GO" id="GO:0003682">
    <property type="term" value="F:chromatin binding"/>
    <property type="evidence" value="ECO:0007669"/>
    <property type="project" value="TreeGrafter"/>
</dbReference>
<protein>
    <recommendedName>
        <fullName evidence="8">ATPase AAA-type core domain-containing protein</fullName>
    </recommendedName>
</protein>
<feature type="region of interest" description="Disordered" evidence="7">
    <location>
        <begin position="1201"/>
        <end position="1222"/>
    </location>
</feature>
<feature type="region of interest" description="Disordered" evidence="7">
    <location>
        <begin position="130"/>
        <end position="171"/>
    </location>
</feature>
<evidence type="ECO:0000256" key="1">
    <source>
        <dbReference type="ARBA" id="ARBA00004123"/>
    </source>
</evidence>
<evidence type="ECO:0000256" key="2">
    <source>
        <dbReference type="ARBA" id="ARBA00022741"/>
    </source>
</evidence>
<dbReference type="GO" id="GO:0016887">
    <property type="term" value="F:ATP hydrolysis activity"/>
    <property type="evidence" value="ECO:0007669"/>
    <property type="project" value="InterPro"/>
</dbReference>
<evidence type="ECO:0000256" key="3">
    <source>
        <dbReference type="ARBA" id="ARBA00022763"/>
    </source>
</evidence>
<keyword evidence="3" id="KW-0227">DNA damage</keyword>
<dbReference type="GO" id="GO:0006281">
    <property type="term" value="P:DNA repair"/>
    <property type="evidence" value="ECO:0007669"/>
    <property type="project" value="InterPro"/>
</dbReference>
<dbReference type="InterPro" id="IPR003959">
    <property type="entry name" value="ATPase_AAA_core"/>
</dbReference>
<dbReference type="InterPro" id="IPR004582">
    <property type="entry name" value="Checkpoint_prot_Rad17_Rad24"/>
</dbReference>
<proteinExistence type="predicted"/>
<dbReference type="GO" id="GO:0005634">
    <property type="term" value="C:nucleus"/>
    <property type="evidence" value="ECO:0007669"/>
    <property type="project" value="UniProtKB-SubCell"/>
</dbReference>
<dbReference type="GO" id="GO:0000077">
    <property type="term" value="P:DNA damage checkpoint signaling"/>
    <property type="evidence" value="ECO:0007669"/>
    <property type="project" value="TreeGrafter"/>
</dbReference>
<keyword evidence="6" id="KW-0131">Cell cycle</keyword>
<comment type="subcellular location">
    <subcellularLocation>
        <location evidence="1">Nucleus</location>
    </subcellularLocation>
</comment>
<feature type="domain" description="ATPase AAA-type core" evidence="8">
    <location>
        <begin position="487"/>
        <end position="667"/>
    </location>
</feature>
<dbReference type="EMBL" id="JAAWWB010000010">
    <property type="protein sequence ID" value="KAG6774225.1"/>
    <property type="molecule type" value="Genomic_DNA"/>
</dbReference>
<evidence type="ECO:0000256" key="7">
    <source>
        <dbReference type="SAM" id="MobiDB-lite"/>
    </source>
</evidence>
<keyword evidence="10" id="KW-1185">Reference proteome</keyword>
<dbReference type="PANTHER" id="PTHR12172">
    <property type="entry name" value="CELL CYCLE CHECKPOINT PROTEIN RAD17"/>
    <property type="match status" value="1"/>
</dbReference>
<dbReference type="GO" id="GO:0003689">
    <property type="term" value="F:DNA clamp loader activity"/>
    <property type="evidence" value="ECO:0007669"/>
    <property type="project" value="TreeGrafter"/>
</dbReference>
<name>A0A8X7ZS61_POPTO</name>
<dbReference type="OrthoDB" id="9996895at2759"/>
<dbReference type="Proteomes" id="UP000886885">
    <property type="component" value="Chromosome 5D"/>
</dbReference>
<reference evidence="9" key="1">
    <citation type="journal article" date="2020" name="bioRxiv">
        <title>Hybrid origin of Populus tomentosa Carr. identified through genome sequencing and phylogenomic analysis.</title>
        <authorList>
            <person name="An X."/>
            <person name="Gao K."/>
            <person name="Chen Z."/>
            <person name="Li J."/>
            <person name="Yang X."/>
            <person name="Yang X."/>
            <person name="Zhou J."/>
            <person name="Guo T."/>
            <person name="Zhao T."/>
            <person name="Huang S."/>
            <person name="Miao D."/>
            <person name="Khan W.U."/>
            <person name="Rao P."/>
            <person name="Ye M."/>
            <person name="Lei B."/>
            <person name="Liao W."/>
            <person name="Wang J."/>
            <person name="Ji L."/>
            <person name="Li Y."/>
            <person name="Guo B."/>
            <person name="Mustafa N.S."/>
            <person name="Li S."/>
            <person name="Yun Q."/>
            <person name="Keller S.R."/>
            <person name="Mao J."/>
            <person name="Zhang R."/>
            <person name="Strauss S.H."/>
        </authorList>
    </citation>
    <scope>NUCLEOTIDE SEQUENCE</scope>
    <source>
        <strain evidence="9">GM15</strain>
        <tissue evidence="9">Leaf</tissue>
    </source>
</reference>
<evidence type="ECO:0000259" key="8">
    <source>
        <dbReference type="Pfam" id="PF00004"/>
    </source>
</evidence>
<keyword evidence="5" id="KW-0539">Nucleus</keyword>
<comment type="caution">
    <text evidence="9">The sequence shown here is derived from an EMBL/GenBank/DDBJ whole genome shotgun (WGS) entry which is preliminary data.</text>
</comment>
<dbReference type="FunFam" id="1.10.8.60:FF:000116">
    <property type="entry name" value="p-loop containing nucleoside triphosphate hydrolase superfamily protein"/>
    <property type="match status" value="1"/>
</dbReference>
<evidence type="ECO:0000313" key="9">
    <source>
        <dbReference type="EMBL" id="KAG6774225.1"/>
    </source>
</evidence>